<dbReference type="InterPro" id="IPR001005">
    <property type="entry name" value="SANT/Myb"/>
</dbReference>
<evidence type="ECO:0000256" key="3">
    <source>
        <dbReference type="SAM" id="MobiDB-lite"/>
    </source>
</evidence>
<dbReference type="InterPro" id="IPR009057">
    <property type="entry name" value="Homeodomain-like_sf"/>
</dbReference>
<dbReference type="Gene3D" id="1.10.10.60">
    <property type="entry name" value="Homeodomain-like"/>
    <property type="match status" value="1"/>
</dbReference>
<proteinExistence type="predicted"/>
<protein>
    <submittedName>
        <fullName evidence="6">Uncharacterized protein</fullName>
    </submittedName>
</protein>
<feature type="region of interest" description="Disordered" evidence="3">
    <location>
        <begin position="183"/>
        <end position="202"/>
    </location>
</feature>
<comment type="subcellular location">
    <subcellularLocation>
        <location evidence="1">Nucleus</location>
    </subcellularLocation>
</comment>
<evidence type="ECO:0000259" key="5">
    <source>
        <dbReference type="PROSITE" id="PS51294"/>
    </source>
</evidence>
<evidence type="ECO:0000256" key="2">
    <source>
        <dbReference type="ARBA" id="ARBA00023242"/>
    </source>
</evidence>
<accession>A0AAD3T452</accession>
<dbReference type="PANTHER" id="PTHR47206">
    <property type="entry name" value="HOMEODOMAIN-LIKE SUPERFAMILY PROTEIN"/>
    <property type="match status" value="1"/>
</dbReference>
<reference evidence="6" key="1">
    <citation type="submission" date="2023-05" db="EMBL/GenBank/DDBJ databases">
        <title>Nepenthes gracilis genome sequencing.</title>
        <authorList>
            <person name="Fukushima K."/>
        </authorList>
    </citation>
    <scope>NUCLEOTIDE SEQUENCE</scope>
    <source>
        <strain evidence="6">SING2019-196</strain>
    </source>
</reference>
<sequence>MNEKAGPQKKGRVSEEDISILLQRYTATTVLAVLHEIAQTSDVKIDWNSLVQKTAAGISNAREYQMLWRQLAYRHSLVENLEDESEPLDDESDLEFELEAFPPVSAESSMEAAACVKVLIASGMPSESGLPNNASIEAQLTMSIPNSRSSKAPSENQLVDSSIQGTNITVSNSVQKQIAPAGTLGEGMETNGSASSIHLSRRKRKPWSEEEDLLLIAAVKKCGEGNWATILKGDFKGDRTASQLSRRWATIRKKKGSLNIGAANCNGSQLSEAQLATRRAIDMALKDPLTASCAGNGAAGSSNPPTPTEDSLVVNPTASKTTLALPAKPRPSLKKMPTVTPESMVKATAVAAGARIASPSDAATIFKVAQAKNVVHIMPVGSGGSLSKYPEAGSGIPLPSTHLPGHPNVHYFRTGMTTATPPSPMAAGCHQVRANMVISAAASVVPPESVEAAATCAPTMPLQQTAVASPAVLSQSVKAAATPTTIMSSEQPATSMHSPSIETEREQDIKTAKAIIASIPNTKPNMVVKEDPDSVSVHASGEQLEKDQSMFLLPKVEEVFKDHTYADSESLQSNEIVVKEN</sequence>
<dbReference type="PROSITE" id="PS51294">
    <property type="entry name" value="HTH_MYB"/>
    <property type="match status" value="1"/>
</dbReference>
<keyword evidence="2" id="KW-0539">Nucleus</keyword>
<dbReference type="PANTHER" id="PTHR47206:SF1">
    <property type="entry name" value="HOMEODOMAIN-LIKE SUPERFAMILY PROTEIN"/>
    <property type="match status" value="1"/>
</dbReference>
<dbReference type="CDD" id="cd11660">
    <property type="entry name" value="SANT_TRF"/>
    <property type="match status" value="1"/>
</dbReference>
<evidence type="ECO:0000256" key="1">
    <source>
        <dbReference type="ARBA" id="ARBA00004123"/>
    </source>
</evidence>
<organism evidence="6 7">
    <name type="scientific">Nepenthes gracilis</name>
    <name type="common">Slender pitcher plant</name>
    <dbReference type="NCBI Taxonomy" id="150966"/>
    <lineage>
        <taxon>Eukaryota</taxon>
        <taxon>Viridiplantae</taxon>
        <taxon>Streptophyta</taxon>
        <taxon>Embryophyta</taxon>
        <taxon>Tracheophyta</taxon>
        <taxon>Spermatophyta</taxon>
        <taxon>Magnoliopsida</taxon>
        <taxon>eudicotyledons</taxon>
        <taxon>Gunneridae</taxon>
        <taxon>Pentapetalae</taxon>
        <taxon>Caryophyllales</taxon>
        <taxon>Nepenthaceae</taxon>
        <taxon>Nepenthes</taxon>
    </lineage>
</organism>
<dbReference type="PROSITE" id="PS50090">
    <property type="entry name" value="MYB_LIKE"/>
    <property type="match status" value="1"/>
</dbReference>
<dbReference type="SUPFAM" id="SSF46689">
    <property type="entry name" value="Homeodomain-like"/>
    <property type="match status" value="1"/>
</dbReference>
<feature type="domain" description="Myb-like" evidence="4">
    <location>
        <begin position="199"/>
        <end position="252"/>
    </location>
</feature>
<dbReference type="GO" id="GO:0005634">
    <property type="term" value="C:nucleus"/>
    <property type="evidence" value="ECO:0007669"/>
    <property type="project" value="UniProtKB-SubCell"/>
</dbReference>
<comment type="caution">
    <text evidence="6">The sequence shown here is derived from an EMBL/GenBank/DDBJ whole genome shotgun (WGS) entry which is preliminary data.</text>
</comment>
<evidence type="ECO:0000259" key="4">
    <source>
        <dbReference type="PROSITE" id="PS50090"/>
    </source>
</evidence>
<keyword evidence="7" id="KW-1185">Reference proteome</keyword>
<dbReference type="Proteomes" id="UP001279734">
    <property type="component" value="Unassembled WGS sequence"/>
</dbReference>
<dbReference type="EMBL" id="BSYO01000024">
    <property type="protein sequence ID" value="GMH22327.1"/>
    <property type="molecule type" value="Genomic_DNA"/>
</dbReference>
<dbReference type="AlphaFoldDB" id="A0AAD3T452"/>
<feature type="domain" description="HTH myb-type" evidence="5">
    <location>
        <begin position="199"/>
        <end position="256"/>
    </location>
</feature>
<gene>
    <name evidence="6" type="ORF">Nepgr_024170</name>
</gene>
<dbReference type="InterPro" id="IPR017930">
    <property type="entry name" value="Myb_dom"/>
</dbReference>
<name>A0AAD3T452_NEPGR</name>
<dbReference type="Pfam" id="PF00249">
    <property type="entry name" value="Myb_DNA-binding"/>
    <property type="match status" value="1"/>
</dbReference>
<evidence type="ECO:0000313" key="6">
    <source>
        <dbReference type="EMBL" id="GMH22327.1"/>
    </source>
</evidence>
<evidence type="ECO:0000313" key="7">
    <source>
        <dbReference type="Proteomes" id="UP001279734"/>
    </source>
</evidence>
<dbReference type="SMART" id="SM00717">
    <property type="entry name" value="SANT"/>
    <property type="match status" value="1"/>
</dbReference>